<dbReference type="EMBL" id="CP007152">
    <property type="protein sequence ID" value="AHI33424.1"/>
    <property type="molecule type" value="Genomic_DNA"/>
</dbReference>
<dbReference type="HOGENOM" id="CLU_1198618_0_0_6"/>
<reference evidence="1 2" key="1">
    <citation type="journal article" date="2014" name="Genome Announc.">
        <title>Draft Genome Sequences of Marinobacter similis A3d10T and Marinobacter salarius R9SW1T.</title>
        <authorList>
            <person name="Ivanova E.P."/>
            <person name="Ng H.J."/>
            <person name="Webb H.K."/>
            <person name="Feng G."/>
            <person name="Oshima K."/>
            <person name="Hattori M."/>
            <person name="Ohkuma M."/>
            <person name="Sergeev A.F."/>
            <person name="Mikhailov V.V."/>
            <person name="Crawford R.J."/>
            <person name="Sawabe T."/>
        </authorList>
    </citation>
    <scope>NUCLEOTIDE SEQUENCE [LARGE SCALE GENOMIC DNA]</scope>
    <source>
        <strain evidence="2">A3d10 and R9SW1</strain>
    </source>
</reference>
<name>W5YX09_9GAMM</name>
<evidence type="ECO:0000313" key="2">
    <source>
        <dbReference type="Proteomes" id="UP000035081"/>
    </source>
</evidence>
<organism evidence="1 2">
    <name type="scientific">Marinobacter salarius</name>
    <dbReference type="NCBI Taxonomy" id="1420917"/>
    <lineage>
        <taxon>Bacteria</taxon>
        <taxon>Pseudomonadati</taxon>
        <taxon>Pseudomonadota</taxon>
        <taxon>Gammaproteobacteria</taxon>
        <taxon>Pseudomonadales</taxon>
        <taxon>Marinobacteraceae</taxon>
        <taxon>Marinobacter</taxon>
    </lineage>
</organism>
<protein>
    <submittedName>
        <fullName evidence="1">Uncharacterized protein</fullName>
    </submittedName>
</protein>
<evidence type="ECO:0000313" key="1">
    <source>
        <dbReference type="EMBL" id="AHI33424.1"/>
    </source>
</evidence>
<accession>W5YX09</accession>
<dbReference type="AlphaFoldDB" id="W5YX09"/>
<dbReference type="Proteomes" id="UP000035081">
    <property type="component" value="Chromosome"/>
</dbReference>
<sequence>MDQRLLTSIFLLASGPIAASSFAIKANYSTAIGLPVPDKNGDMITSVGSGLDISSRSECLSALRSELVEGIATGYGLDYGAHHVVLKCTEYWEYENCSRTLPGCIGSAEFGNANHIQIYYDGAIIEPYLRFSSQPHEVVKTVMYGADEDGDGNLDIGMGTQVQFSLPTKLRSRGVPEQCSEFIETQIFEEVVRQNYFTDRRTRAYKVDCFQVGRSGRVTGLASRVFRRPNQ</sequence>
<gene>
    <name evidence="1" type="ORF">AU15_20970</name>
</gene>
<proteinExistence type="predicted"/>
<dbReference type="KEGG" id="msr:AU15_20970"/>